<evidence type="ECO:0000256" key="4">
    <source>
        <dbReference type="ARBA" id="ARBA00022496"/>
    </source>
</evidence>
<dbReference type="InterPro" id="IPR000531">
    <property type="entry name" value="Beta-barrel_TonB"/>
</dbReference>
<dbReference type="SMART" id="SM00965">
    <property type="entry name" value="STN"/>
    <property type="match status" value="1"/>
</dbReference>
<evidence type="ECO:0000256" key="10">
    <source>
        <dbReference type="ARBA" id="ARBA00023237"/>
    </source>
</evidence>
<reference evidence="15 16" key="1">
    <citation type="submission" date="2021-03" db="EMBL/GenBank/DDBJ databases">
        <title>Complete genome of Parasphingorhabdus_sp.JHSY0214.</title>
        <authorList>
            <person name="Yoo J.H."/>
            <person name="Bae J.W."/>
        </authorList>
    </citation>
    <scope>NUCLEOTIDE SEQUENCE [LARGE SCALE GENOMIC DNA]</scope>
    <source>
        <strain evidence="15 16">JHSY0214</strain>
    </source>
</reference>
<dbReference type="InterPro" id="IPR039426">
    <property type="entry name" value="TonB-dep_rcpt-like"/>
</dbReference>
<sequence>MPAAAQAHTEQKISFNIAAQDLGKALTEFGMQSGKEVYFAETSVAGKKSTTIKGSYTPLAAIKRLLSGSGVVYRVDRNGTILVGQTYASAATSSLAQDVSSGVAGSTGNQTDDTNLIIVTAQKIEQNIQEVPISVSAFSAEELDGYKIEGGSELVRAIPNISFSKNNFSTYNFSIRGIGTKALSVTSDPAVAISFNNTPMLRNRLFEQEYFDVERVEVLRGPQGTLYGRNATGGVVNMITNKPQFVEFDGWLKGEVGNYDTRRISAMVNIPVSDTFALRAAGALTKRSGFDYNSITDKQVNGRDLYSTRISAAWEPSDRFRVNAIWERFSEDDDRSRTGKQLCHTDPGPTSVGAKDISDMPLTRGMLSQGCLPGSLYDDAAFGTPNGFSLPYVLAGAQIIQLGYPPNAANTFENLITLISQTKDPYANVKQSRDLREIATAYDPTFRAKNDVYQLNAEFDITPDLTIFSQTAYTKDFYFSTQDYNRFNSGPVFNDSAGLENGFDQPNPTPGLAPGGVYNDPQLGPSRAILGVDMNMSNSDQWYQEFRLQSAFSGPVNFSLGANYLHFEIDEDYYVFNNLFSAIAQSFAGGTYGGVLIDCSVLANVCPYTDPNPLKSIDGQGHNYFRSRNLATTDSYAGFGELYWEATETLKITGGLRFTLDKKVATPVNSQLLLSPGFGGNGFVSIGYPESDDIVQKWNRLTGRFVVDWKPQLNFTDDTLVYASYSRGYKGGGANPPGIDGNPEFLQFFPQPTTYRPESVNAFEIGMKNTFAGGRLTLNANAFFYNYKDYQVSQIVDRIALNENYDANIWGAELELAWQPTPQFRVNANLGYLGTRIGDGEQSIDVFNRTQGNPDWTVVKPWIQLASNCIAPTSKVEAIISNPLFNDLNSLAYLNGLCGGSFAGDFREGSLGALFFGVIHDPAVDAPNQGRGFYADLGGNELPNAPHWTVNIGAQYTIPFDDWALTLRGDYYRQAKSWARVYNSEIDRLKSWDNTNLSLTLDRPDDGLTFQFYVKNVFDKTPITDAFVNSDDTGLTTNVFTLDPRIFGFNIKKSF</sequence>
<feature type="region of interest" description="Disordered" evidence="13">
    <location>
        <begin position="336"/>
        <end position="358"/>
    </location>
</feature>
<dbReference type="Pfam" id="PF07715">
    <property type="entry name" value="Plug"/>
    <property type="match status" value="1"/>
</dbReference>
<dbReference type="Pfam" id="PF07660">
    <property type="entry name" value="STN"/>
    <property type="match status" value="1"/>
</dbReference>
<name>A0ABX7T834_9SPHN</name>
<evidence type="ECO:0000256" key="11">
    <source>
        <dbReference type="PROSITE-ProRule" id="PRU01360"/>
    </source>
</evidence>
<dbReference type="SUPFAM" id="SSF56935">
    <property type="entry name" value="Porins"/>
    <property type="match status" value="1"/>
</dbReference>
<keyword evidence="16" id="KW-1185">Reference proteome</keyword>
<evidence type="ECO:0000313" key="15">
    <source>
        <dbReference type="EMBL" id="QTD57775.1"/>
    </source>
</evidence>
<keyword evidence="5 11" id="KW-0812">Transmembrane</keyword>
<dbReference type="InterPro" id="IPR036942">
    <property type="entry name" value="Beta-barrel_TonB_sf"/>
</dbReference>
<evidence type="ECO:0000259" key="14">
    <source>
        <dbReference type="SMART" id="SM00965"/>
    </source>
</evidence>
<proteinExistence type="inferred from homology"/>
<keyword evidence="15" id="KW-0675">Receptor</keyword>
<evidence type="ECO:0000256" key="2">
    <source>
        <dbReference type="ARBA" id="ARBA00022448"/>
    </source>
</evidence>
<evidence type="ECO:0000256" key="8">
    <source>
        <dbReference type="ARBA" id="ARBA00023077"/>
    </source>
</evidence>
<dbReference type="Gene3D" id="3.55.50.30">
    <property type="match status" value="1"/>
</dbReference>
<keyword evidence="4" id="KW-0410">Iron transport</keyword>
<gene>
    <name evidence="15" type="ORF">J4G78_08150</name>
</gene>
<keyword evidence="9 11" id="KW-0472">Membrane</keyword>
<keyword evidence="3 11" id="KW-1134">Transmembrane beta strand</keyword>
<keyword evidence="2 11" id="KW-0813">Transport</keyword>
<dbReference type="InterPro" id="IPR011662">
    <property type="entry name" value="Secretin/TonB_short_N"/>
</dbReference>
<comment type="subcellular location">
    <subcellularLocation>
        <location evidence="1 11">Cell outer membrane</location>
        <topology evidence="1 11">Multi-pass membrane protein</topology>
    </subcellularLocation>
</comment>
<dbReference type="Pfam" id="PF00593">
    <property type="entry name" value="TonB_dep_Rec_b-barrel"/>
    <property type="match status" value="2"/>
</dbReference>
<dbReference type="Gene3D" id="2.40.170.20">
    <property type="entry name" value="TonB-dependent receptor, beta-barrel domain"/>
    <property type="match status" value="3"/>
</dbReference>
<evidence type="ECO:0000256" key="12">
    <source>
        <dbReference type="RuleBase" id="RU003357"/>
    </source>
</evidence>
<evidence type="ECO:0000256" key="5">
    <source>
        <dbReference type="ARBA" id="ARBA00022692"/>
    </source>
</evidence>
<protein>
    <submittedName>
        <fullName evidence="15">TonB-dependent receptor</fullName>
    </submittedName>
</protein>
<dbReference type="InterPro" id="IPR012910">
    <property type="entry name" value="Plug_dom"/>
</dbReference>
<evidence type="ECO:0000256" key="3">
    <source>
        <dbReference type="ARBA" id="ARBA00022452"/>
    </source>
</evidence>
<dbReference type="EMBL" id="CP071794">
    <property type="protein sequence ID" value="QTD57775.1"/>
    <property type="molecule type" value="Genomic_DNA"/>
</dbReference>
<accession>A0ABX7T834</accession>
<evidence type="ECO:0000256" key="1">
    <source>
        <dbReference type="ARBA" id="ARBA00004571"/>
    </source>
</evidence>
<evidence type="ECO:0000256" key="7">
    <source>
        <dbReference type="ARBA" id="ARBA00023065"/>
    </source>
</evidence>
<keyword evidence="6" id="KW-0408">Iron</keyword>
<comment type="similarity">
    <text evidence="11 12">Belongs to the TonB-dependent receptor family.</text>
</comment>
<evidence type="ECO:0000256" key="13">
    <source>
        <dbReference type="SAM" id="MobiDB-lite"/>
    </source>
</evidence>
<dbReference type="Proteomes" id="UP000663923">
    <property type="component" value="Chromosome"/>
</dbReference>
<evidence type="ECO:0000256" key="9">
    <source>
        <dbReference type="ARBA" id="ARBA00023136"/>
    </source>
</evidence>
<keyword evidence="10 11" id="KW-0998">Cell outer membrane</keyword>
<keyword evidence="7" id="KW-0406">Ion transport</keyword>
<feature type="domain" description="Secretin/TonB short N-terminal" evidence="14">
    <location>
        <begin position="35"/>
        <end position="86"/>
    </location>
</feature>
<dbReference type="PROSITE" id="PS52016">
    <property type="entry name" value="TONB_DEPENDENT_REC_3"/>
    <property type="match status" value="1"/>
</dbReference>
<evidence type="ECO:0000256" key="6">
    <source>
        <dbReference type="ARBA" id="ARBA00023004"/>
    </source>
</evidence>
<evidence type="ECO:0000313" key="16">
    <source>
        <dbReference type="Proteomes" id="UP000663923"/>
    </source>
</evidence>
<keyword evidence="8 12" id="KW-0798">TonB box</keyword>
<organism evidence="15 16">
    <name type="scientific">Parasphingorhabdus cellanae</name>
    <dbReference type="NCBI Taxonomy" id="2806553"/>
    <lineage>
        <taxon>Bacteria</taxon>
        <taxon>Pseudomonadati</taxon>
        <taxon>Pseudomonadota</taxon>
        <taxon>Alphaproteobacteria</taxon>
        <taxon>Sphingomonadales</taxon>
        <taxon>Sphingomonadaceae</taxon>
        <taxon>Parasphingorhabdus</taxon>
    </lineage>
</organism>
<dbReference type="PANTHER" id="PTHR32552">
    <property type="entry name" value="FERRICHROME IRON RECEPTOR-RELATED"/>
    <property type="match status" value="1"/>
</dbReference>
<dbReference type="PANTHER" id="PTHR32552:SF81">
    <property type="entry name" value="TONB-DEPENDENT OUTER MEMBRANE RECEPTOR"/>
    <property type="match status" value="1"/>
</dbReference>